<dbReference type="AlphaFoldDB" id="A0A4V6PX39"/>
<evidence type="ECO:0008006" key="3">
    <source>
        <dbReference type="Google" id="ProtNLM"/>
    </source>
</evidence>
<dbReference type="InterPro" id="IPR021335">
    <property type="entry name" value="DUF2948"/>
</dbReference>
<accession>A0A4V6PX39</accession>
<comment type="caution">
    <text evidence="1">The sequence shown here is derived from an EMBL/GenBank/DDBJ whole genome shotgun (WGS) entry which is preliminary data.</text>
</comment>
<protein>
    <recommendedName>
        <fullName evidence="3">DUF2948 family protein</fullName>
    </recommendedName>
</protein>
<dbReference type="OrthoDB" id="9806367at2"/>
<dbReference type="RefSeq" id="WP_133572721.1">
    <property type="nucleotide sequence ID" value="NZ_SNYR01000002.1"/>
</dbReference>
<sequence>MADLKLLALDQEDLDVISTYTQDAIVKVADMGFAPSDKRFALLMNRFAWESGEKSKKGERKRSAMHFDNVLSAKTSGFDVNAKDGVLNLLTIQFETTDAPSGRVTLSFAGGGSVALEVECLEARLADLGAAWRAKAKPVHEIE</sequence>
<reference evidence="1 2" key="1">
    <citation type="submission" date="2019-03" db="EMBL/GenBank/DDBJ databases">
        <title>Genomic Encyclopedia of Type Strains, Phase III (KMG-III): the genomes of soil and plant-associated and newly described type strains.</title>
        <authorList>
            <person name="Whitman W."/>
        </authorList>
    </citation>
    <scope>NUCLEOTIDE SEQUENCE [LARGE SCALE GENOMIC DNA]</scope>
    <source>
        <strain evidence="1 2">CGMCC 1.7002</strain>
    </source>
</reference>
<dbReference type="Pfam" id="PF11164">
    <property type="entry name" value="DUF2948"/>
    <property type="match status" value="1"/>
</dbReference>
<keyword evidence="2" id="KW-1185">Reference proteome</keyword>
<gene>
    <name evidence="1" type="ORF">ATL17_2106</name>
</gene>
<dbReference type="EMBL" id="SNYR01000002">
    <property type="protein sequence ID" value="TDQ64094.1"/>
    <property type="molecule type" value="Genomic_DNA"/>
</dbReference>
<proteinExistence type="predicted"/>
<evidence type="ECO:0000313" key="2">
    <source>
        <dbReference type="Proteomes" id="UP000295391"/>
    </source>
</evidence>
<dbReference type="Proteomes" id="UP000295391">
    <property type="component" value="Unassembled WGS sequence"/>
</dbReference>
<name>A0A4V6PX39_9HYPH</name>
<evidence type="ECO:0000313" key="1">
    <source>
        <dbReference type="EMBL" id="TDQ64094.1"/>
    </source>
</evidence>
<organism evidence="1 2">
    <name type="scientific">Maritalea mobilis</name>
    <dbReference type="NCBI Taxonomy" id="483324"/>
    <lineage>
        <taxon>Bacteria</taxon>
        <taxon>Pseudomonadati</taxon>
        <taxon>Pseudomonadota</taxon>
        <taxon>Alphaproteobacteria</taxon>
        <taxon>Hyphomicrobiales</taxon>
        <taxon>Devosiaceae</taxon>
        <taxon>Maritalea</taxon>
    </lineage>
</organism>